<gene>
    <name evidence="1" type="ORF">UFOPK2399_00234</name>
</gene>
<reference evidence="1" key="1">
    <citation type="submission" date="2020-05" db="EMBL/GenBank/DDBJ databases">
        <authorList>
            <person name="Chiriac C."/>
            <person name="Salcher M."/>
            <person name="Ghai R."/>
            <person name="Kavagutti S V."/>
        </authorList>
    </citation>
    <scope>NUCLEOTIDE SEQUENCE</scope>
</reference>
<accession>A0A6J6NKA1</accession>
<proteinExistence type="predicted"/>
<dbReference type="EMBL" id="CAEZXP010000001">
    <property type="protein sequence ID" value="CAB4685165.1"/>
    <property type="molecule type" value="Genomic_DNA"/>
</dbReference>
<dbReference type="AlphaFoldDB" id="A0A6J6NKA1"/>
<evidence type="ECO:0000313" key="1">
    <source>
        <dbReference type="EMBL" id="CAB4685165.1"/>
    </source>
</evidence>
<organism evidence="1">
    <name type="scientific">freshwater metagenome</name>
    <dbReference type="NCBI Taxonomy" id="449393"/>
    <lineage>
        <taxon>unclassified sequences</taxon>
        <taxon>metagenomes</taxon>
        <taxon>ecological metagenomes</taxon>
    </lineage>
</organism>
<sequence>MRRLVALIALAATLAIPAFASASLRVGPNAEAAVLAGELKGQMQAKLGKQVSGMVFTKVHCNLPSVSALKATCQAHWKIDRAREIGIYYVKVAYKTVKGGAISGFKWSTTGVTCADAKTNKKLSC</sequence>
<name>A0A6J6NKA1_9ZZZZ</name>
<protein>
    <submittedName>
        <fullName evidence="1">Unannotated protein</fullName>
    </submittedName>
</protein>